<proteinExistence type="predicted"/>
<dbReference type="AlphaFoldDB" id="A0A0P0YZ94"/>
<organism evidence="2">
    <name type="scientific">Aurantimonas coralicida</name>
    <dbReference type="NCBI Taxonomy" id="182270"/>
    <lineage>
        <taxon>Bacteria</taxon>
        <taxon>Pseudomonadati</taxon>
        <taxon>Pseudomonadota</taxon>
        <taxon>Alphaproteobacteria</taxon>
        <taxon>Hyphomicrobiales</taxon>
        <taxon>Aurantimonadaceae</taxon>
        <taxon>Aurantimonas</taxon>
    </lineage>
</organism>
<protein>
    <submittedName>
        <fullName evidence="2">Uncharacterized protein</fullName>
    </submittedName>
</protein>
<name>A0A0P0YZ94_9HYPH</name>
<feature type="compositionally biased region" description="Polar residues" evidence="1">
    <location>
        <begin position="1"/>
        <end position="25"/>
    </location>
</feature>
<reference evidence="2" key="1">
    <citation type="journal article" date="2015" name="Proc. Natl. Acad. Sci. U.S.A.">
        <title>Bacterial clade with the ribosomal RNA operon on a small plasmid rather than the chromosome.</title>
        <authorList>
            <person name="Anda M."/>
            <person name="Ohtsubo Y."/>
            <person name="Okubo T."/>
            <person name="Sugawara M."/>
            <person name="Nagata Y."/>
            <person name="Tsuda M."/>
            <person name="Minamisawa K."/>
            <person name="Mitsui H."/>
        </authorList>
    </citation>
    <scope>NUCLEOTIDE SEQUENCE</scope>
    <source>
        <strain evidence="2">DSM 14790</strain>
    </source>
</reference>
<evidence type="ECO:0000256" key="1">
    <source>
        <dbReference type="SAM" id="MobiDB-lite"/>
    </source>
</evidence>
<evidence type="ECO:0000313" key="2">
    <source>
        <dbReference type="EMBL" id="BAT26877.1"/>
    </source>
</evidence>
<sequence length="119" mass="13116">MHQPFTPNSSIQQSPDKQMSSQQASFLPAPPTKETVEREDTALLVGLSLWTARQHERYVARTSARPGDRPRHSYPAILVETLARHADAGDPTCRLVLDWLQGKGLVAEDGGRHSCEGTV</sequence>
<dbReference type="EMBL" id="LC066374">
    <property type="protein sequence ID" value="BAT26877.1"/>
    <property type="molecule type" value="Genomic_DNA"/>
</dbReference>
<accession>A0A0P0YZ94</accession>
<feature type="region of interest" description="Disordered" evidence="1">
    <location>
        <begin position="1"/>
        <end position="37"/>
    </location>
</feature>